<evidence type="ECO:0000256" key="2">
    <source>
        <dbReference type="ARBA" id="ARBA00023125"/>
    </source>
</evidence>
<evidence type="ECO:0000259" key="4">
    <source>
        <dbReference type="PROSITE" id="PS51077"/>
    </source>
</evidence>
<dbReference type="Pfam" id="PF01614">
    <property type="entry name" value="IclR_C"/>
    <property type="match status" value="1"/>
</dbReference>
<dbReference type="CDD" id="cd00090">
    <property type="entry name" value="HTH_ARSR"/>
    <property type="match status" value="1"/>
</dbReference>
<sequence>MGDESRIPTNLRTLLILEVLGKSDRALSPTEINQHIGLPKQTVHRLCATLVEEGFLTYEPSGKRLRPARRLRSMGIGMLYASHVHIARRQILEQVAQTVGETVNFVVPTDDGMNYIDRVETDWPFRVQLPVGTHVPFHCTASGKVFLASLAPVLREKLARSLQLKPYTDNTFDNVDALLANLEDIANQGYAIDDQEFMDGMVAIAVPIFDDKKRFIAALAAHGPTVRVDSEILVQHKALLSDAASQLANVLVDE</sequence>
<organism evidence="6 7">
    <name type="scientific">Ahrensia marina</name>
    <dbReference type="NCBI Taxonomy" id="1514904"/>
    <lineage>
        <taxon>Bacteria</taxon>
        <taxon>Pseudomonadati</taxon>
        <taxon>Pseudomonadota</taxon>
        <taxon>Alphaproteobacteria</taxon>
        <taxon>Hyphomicrobiales</taxon>
        <taxon>Ahrensiaceae</taxon>
        <taxon>Ahrensia</taxon>
    </lineage>
</organism>
<dbReference type="SUPFAM" id="SSF46785">
    <property type="entry name" value="Winged helix' DNA-binding domain"/>
    <property type="match status" value="1"/>
</dbReference>
<dbReference type="STRING" id="1514904.SU32_00080"/>
<protein>
    <submittedName>
        <fullName evidence="6">IclR family transcriptional regulator</fullName>
    </submittedName>
</protein>
<evidence type="ECO:0000256" key="3">
    <source>
        <dbReference type="ARBA" id="ARBA00023163"/>
    </source>
</evidence>
<dbReference type="PANTHER" id="PTHR30136:SF24">
    <property type="entry name" value="HTH-TYPE TRANSCRIPTIONAL REPRESSOR ALLR"/>
    <property type="match status" value="1"/>
</dbReference>
<accession>A0A0M9GQ13</accession>
<dbReference type="OrthoDB" id="6057486at2"/>
<keyword evidence="2" id="KW-0238">DNA-binding</keyword>
<dbReference type="InterPro" id="IPR029016">
    <property type="entry name" value="GAF-like_dom_sf"/>
</dbReference>
<dbReference type="GO" id="GO:0045892">
    <property type="term" value="P:negative regulation of DNA-templated transcription"/>
    <property type="evidence" value="ECO:0007669"/>
    <property type="project" value="TreeGrafter"/>
</dbReference>
<dbReference type="GO" id="GO:0003677">
    <property type="term" value="F:DNA binding"/>
    <property type="evidence" value="ECO:0007669"/>
    <property type="project" value="UniProtKB-KW"/>
</dbReference>
<evidence type="ECO:0000256" key="1">
    <source>
        <dbReference type="ARBA" id="ARBA00023015"/>
    </source>
</evidence>
<dbReference type="PATRIC" id="fig|1514904.3.peg.16"/>
<dbReference type="Gene3D" id="3.30.450.40">
    <property type="match status" value="1"/>
</dbReference>
<dbReference type="AlphaFoldDB" id="A0A0M9GQ13"/>
<dbReference type="InterPro" id="IPR036388">
    <property type="entry name" value="WH-like_DNA-bd_sf"/>
</dbReference>
<feature type="domain" description="IclR-ED" evidence="5">
    <location>
        <begin position="70"/>
        <end position="253"/>
    </location>
</feature>
<dbReference type="PROSITE" id="PS51078">
    <property type="entry name" value="ICLR_ED"/>
    <property type="match status" value="1"/>
</dbReference>
<comment type="caution">
    <text evidence="6">The sequence shown here is derived from an EMBL/GenBank/DDBJ whole genome shotgun (WGS) entry which is preliminary data.</text>
</comment>
<keyword evidence="3" id="KW-0804">Transcription</keyword>
<evidence type="ECO:0000259" key="5">
    <source>
        <dbReference type="PROSITE" id="PS51078"/>
    </source>
</evidence>
<dbReference type="PANTHER" id="PTHR30136">
    <property type="entry name" value="HELIX-TURN-HELIX TRANSCRIPTIONAL REGULATOR, ICLR FAMILY"/>
    <property type="match status" value="1"/>
</dbReference>
<dbReference type="InterPro" id="IPR050707">
    <property type="entry name" value="HTH_MetabolicPath_Reg"/>
</dbReference>
<proteinExistence type="predicted"/>
<dbReference type="SMART" id="SM00346">
    <property type="entry name" value="HTH_ICLR"/>
    <property type="match status" value="1"/>
</dbReference>
<feature type="domain" description="HTH iclR-type" evidence="4">
    <location>
        <begin position="7"/>
        <end position="69"/>
    </location>
</feature>
<keyword evidence="7" id="KW-1185">Reference proteome</keyword>
<evidence type="ECO:0000313" key="7">
    <source>
        <dbReference type="Proteomes" id="UP000038011"/>
    </source>
</evidence>
<reference evidence="6 7" key="1">
    <citation type="submission" date="2015-01" db="EMBL/GenBank/DDBJ databases">
        <title>Ahrensia donghaiensis sp. nov., a novel dimethylsulphoniopropionate-cleavage bacterium isolated from seawater and emended descriptions of the genus Ahrensia and Ahrensia kielensis.</title>
        <authorList>
            <person name="Liu J."/>
        </authorList>
    </citation>
    <scope>NUCLEOTIDE SEQUENCE [LARGE SCALE GENOMIC DNA]</scope>
    <source>
        <strain evidence="6 7">LZD062</strain>
    </source>
</reference>
<dbReference type="InterPro" id="IPR014757">
    <property type="entry name" value="Tscrpt_reg_IclR_C"/>
</dbReference>
<dbReference type="PROSITE" id="PS51077">
    <property type="entry name" value="HTH_ICLR"/>
    <property type="match status" value="1"/>
</dbReference>
<keyword evidence="1" id="KW-0805">Transcription regulation</keyword>
<dbReference type="InterPro" id="IPR036390">
    <property type="entry name" value="WH_DNA-bd_sf"/>
</dbReference>
<name>A0A0M9GQ13_9HYPH</name>
<evidence type="ECO:0000313" key="6">
    <source>
        <dbReference type="EMBL" id="KPB02729.1"/>
    </source>
</evidence>
<dbReference type="Pfam" id="PF09339">
    <property type="entry name" value="HTH_IclR"/>
    <property type="match status" value="1"/>
</dbReference>
<dbReference type="GO" id="GO:0003700">
    <property type="term" value="F:DNA-binding transcription factor activity"/>
    <property type="evidence" value="ECO:0007669"/>
    <property type="project" value="TreeGrafter"/>
</dbReference>
<dbReference type="Gene3D" id="1.10.10.10">
    <property type="entry name" value="Winged helix-like DNA-binding domain superfamily/Winged helix DNA-binding domain"/>
    <property type="match status" value="1"/>
</dbReference>
<dbReference type="InterPro" id="IPR005471">
    <property type="entry name" value="Tscrpt_reg_IclR_N"/>
</dbReference>
<dbReference type="RefSeq" id="WP_053997282.1">
    <property type="nucleotide sequence ID" value="NZ_JXMU01000001.1"/>
</dbReference>
<dbReference type="EMBL" id="JXMU01000001">
    <property type="protein sequence ID" value="KPB02729.1"/>
    <property type="molecule type" value="Genomic_DNA"/>
</dbReference>
<dbReference type="InterPro" id="IPR011991">
    <property type="entry name" value="ArsR-like_HTH"/>
</dbReference>
<dbReference type="SUPFAM" id="SSF55781">
    <property type="entry name" value="GAF domain-like"/>
    <property type="match status" value="1"/>
</dbReference>
<gene>
    <name evidence="6" type="ORF">SU32_00080</name>
</gene>
<dbReference type="Proteomes" id="UP000038011">
    <property type="component" value="Unassembled WGS sequence"/>
</dbReference>